<dbReference type="InterPro" id="IPR035940">
    <property type="entry name" value="CAP_sf"/>
</dbReference>
<dbReference type="AlphaFoldDB" id="A0A4Z0DCC9"/>
<feature type="chain" id="PRO_5044616874" evidence="2">
    <location>
        <begin position="27"/>
        <end position="483"/>
    </location>
</feature>
<evidence type="ECO:0000256" key="2">
    <source>
        <dbReference type="SAM" id="SignalP"/>
    </source>
</evidence>
<feature type="region of interest" description="Disordered" evidence="1">
    <location>
        <begin position="149"/>
        <end position="280"/>
    </location>
</feature>
<feature type="compositionally biased region" description="Acidic residues" evidence="1">
    <location>
        <begin position="189"/>
        <end position="216"/>
    </location>
</feature>
<keyword evidence="2" id="KW-0732">Signal</keyword>
<organism evidence="3 5">
    <name type="scientific">Vagococcus xieshaowenii</name>
    <dbReference type="NCBI Taxonomy" id="2562451"/>
    <lineage>
        <taxon>Bacteria</taxon>
        <taxon>Bacillati</taxon>
        <taxon>Bacillota</taxon>
        <taxon>Bacilli</taxon>
        <taxon>Lactobacillales</taxon>
        <taxon>Enterococcaceae</taxon>
        <taxon>Vagococcus</taxon>
    </lineage>
</organism>
<sequence length="483" mass="53349">MKNTLKKSLVLLAASTLLINSPIALAGTWNGVDGVSDTVIANITKYENLAAGLDGQIETLNWQIQQNEGSCQNALNMMEQIKNAKPGDALYDPDGTYYAEWQQAYNNNYQPMQVRKKEREKLQNQKQNHLNLAEQNRQEANRQAEAIKNQNNNNNNNNGGSGNSGGNNGNSGGNGGGNTVAPVQPVEPSEPEVTEPSEPEVTEPSEPEITEPEVTEPEITQPETPDEDKEEEKEPEITQPETPDEDKEEEKEPEVEIPNPGDTEENQNIVDENDDEIKEDLDDFDHDKTVEELLTQNDDGSISVSEDAMKKAILDKINEYRVAAGLDPVESSESLVNYATSKGDDYANAVEAGRPSSGHSNSQLSQGYYDEAMDSNDDFEYILDDLAGFSFDFTAKNYDSMDDALDYLDKLAEMIVGPMGGFLSDDHALDILNPLAAYASVGLVSREETYIDAWTGEEKTTTVWYLAYVYAASSDKREELENK</sequence>
<feature type="compositionally biased region" description="Gly residues" evidence="1">
    <location>
        <begin position="159"/>
        <end position="178"/>
    </location>
</feature>
<keyword evidence="5" id="KW-1185">Reference proteome</keyword>
<feature type="compositionally biased region" description="Acidic residues" evidence="1">
    <location>
        <begin position="242"/>
        <end position="255"/>
    </location>
</feature>
<accession>A0A7Z2B7R1</accession>
<dbReference type="EMBL" id="CP038865">
    <property type="protein sequence ID" value="QCA29478.1"/>
    <property type="molecule type" value="Genomic_DNA"/>
</dbReference>
<dbReference type="KEGG" id="vac:E4Z98_09160"/>
<dbReference type="Proteomes" id="UP000297725">
    <property type="component" value="Unassembled WGS sequence"/>
</dbReference>
<evidence type="ECO:0000313" key="4">
    <source>
        <dbReference type="EMBL" id="TFZ42594.1"/>
    </source>
</evidence>
<dbReference type="EMBL" id="SRHU01000009">
    <property type="protein sequence ID" value="TFZ42594.1"/>
    <property type="molecule type" value="Genomic_DNA"/>
</dbReference>
<feature type="signal peptide" evidence="2">
    <location>
        <begin position="1"/>
        <end position="26"/>
    </location>
</feature>
<feature type="compositionally biased region" description="Acidic residues" evidence="1">
    <location>
        <begin position="271"/>
        <end position="280"/>
    </location>
</feature>
<name>A0A4Z0DCC9_9ENTE</name>
<evidence type="ECO:0000256" key="1">
    <source>
        <dbReference type="SAM" id="MobiDB-lite"/>
    </source>
</evidence>
<accession>A0A4Z0DCC9</accession>
<reference evidence="3 5" key="2">
    <citation type="journal article" date="2020" name="Int. J. Syst. Evol. Microbiol.">
        <title>Vagococcus xieshaowenii sp. nov., isolated from snow finch (Montifringilla taczanowskii) cloacal content.</title>
        <authorList>
            <person name="Ge Y."/>
            <person name="Yang J."/>
            <person name="Lai X.H."/>
            <person name="Zhang G."/>
            <person name="Jin D."/>
            <person name="Lu S."/>
            <person name="Wang B."/>
            <person name="Huang Y."/>
            <person name="Huang Y."/>
            <person name="Ren Z."/>
            <person name="Zhang X."/>
            <person name="Xu J."/>
        </authorList>
    </citation>
    <scope>NUCLEOTIDE SEQUENCE [LARGE SCALE GENOMIC DNA]</scope>
    <source>
        <strain evidence="3">Personal::cf-49</strain>
        <strain evidence="5">personal::cf-49</strain>
    </source>
</reference>
<dbReference type="OrthoDB" id="10016043at2"/>
<dbReference type="Gene3D" id="3.40.33.10">
    <property type="entry name" value="CAP"/>
    <property type="match status" value="1"/>
</dbReference>
<dbReference type="RefSeq" id="WP_135253772.1">
    <property type="nucleotide sequence ID" value="NZ_CP038865.1"/>
</dbReference>
<gene>
    <name evidence="4" type="ORF">E4031_02560</name>
    <name evidence="3" type="ORF">E4Z98_09160</name>
</gene>
<evidence type="ECO:0000313" key="3">
    <source>
        <dbReference type="EMBL" id="QCA29478.1"/>
    </source>
</evidence>
<proteinExistence type="predicted"/>
<evidence type="ECO:0000313" key="6">
    <source>
        <dbReference type="Proteomes" id="UP000297725"/>
    </source>
</evidence>
<evidence type="ECO:0000313" key="5">
    <source>
        <dbReference type="Proteomes" id="UP000296883"/>
    </source>
</evidence>
<feature type="compositionally biased region" description="Acidic residues" evidence="1">
    <location>
        <begin position="224"/>
        <end position="234"/>
    </location>
</feature>
<reference evidence="4 6" key="1">
    <citation type="submission" date="2019-03" db="EMBL/GenBank/DDBJ databases">
        <title>Vagococcus sp. was isolated fron gut of Carduelis flavirostris.</title>
        <authorList>
            <person name="Ge Y."/>
        </authorList>
    </citation>
    <scope>NUCLEOTIDE SEQUENCE [LARGE SCALE GENOMIC DNA]</scope>
    <source>
        <strain evidence="4 6">CF-210</strain>
    </source>
</reference>
<protein>
    <submittedName>
        <fullName evidence="3">Uncharacterized protein</fullName>
    </submittedName>
</protein>
<dbReference type="Proteomes" id="UP000296883">
    <property type="component" value="Chromosome"/>
</dbReference>